<protein>
    <submittedName>
        <fullName evidence="1">Uncharacterized protein</fullName>
    </submittedName>
</protein>
<proteinExistence type="predicted"/>
<evidence type="ECO:0000313" key="2">
    <source>
        <dbReference type="Proteomes" id="UP001162992"/>
    </source>
</evidence>
<evidence type="ECO:0000313" key="1">
    <source>
        <dbReference type="EMBL" id="KAJ7531051.1"/>
    </source>
</evidence>
<name>A0ACC2BMS9_DIPCM</name>
<keyword evidence="2" id="KW-1185">Reference proteome</keyword>
<organism evidence="1 2">
    <name type="scientific">Diphasiastrum complanatum</name>
    <name type="common">Issler's clubmoss</name>
    <name type="synonym">Lycopodium complanatum</name>
    <dbReference type="NCBI Taxonomy" id="34168"/>
    <lineage>
        <taxon>Eukaryota</taxon>
        <taxon>Viridiplantae</taxon>
        <taxon>Streptophyta</taxon>
        <taxon>Embryophyta</taxon>
        <taxon>Tracheophyta</taxon>
        <taxon>Lycopodiopsida</taxon>
        <taxon>Lycopodiales</taxon>
        <taxon>Lycopodiaceae</taxon>
        <taxon>Lycopodioideae</taxon>
        <taxon>Diphasiastrum</taxon>
    </lineage>
</organism>
<accession>A0ACC2BMS9</accession>
<dbReference type="EMBL" id="CM055105">
    <property type="protein sequence ID" value="KAJ7531051.1"/>
    <property type="molecule type" value="Genomic_DNA"/>
</dbReference>
<reference evidence="2" key="1">
    <citation type="journal article" date="2024" name="Proc. Natl. Acad. Sci. U.S.A.">
        <title>Extraordinary preservation of gene collinearity over three hundred million years revealed in homosporous lycophytes.</title>
        <authorList>
            <person name="Li C."/>
            <person name="Wickell D."/>
            <person name="Kuo L.Y."/>
            <person name="Chen X."/>
            <person name="Nie B."/>
            <person name="Liao X."/>
            <person name="Peng D."/>
            <person name="Ji J."/>
            <person name="Jenkins J."/>
            <person name="Williams M."/>
            <person name="Shu S."/>
            <person name="Plott C."/>
            <person name="Barry K."/>
            <person name="Rajasekar S."/>
            <person name="Grimwood J."/>
            <person name="Han X."/>
            <person name="Sun S."/>
            <person name="Hou Z."/>
            <person name="He W."/>
            <person name="Dai G."/>
            <person name="Sun C."/>
            <person name="Schmutz J."/>
            <person name="Leebens-Mack J.H."/>
            <person name="Li F.W."/>
            <person name="Wang L."/>
        </authorList>
    </citation>
    <scope>NUCLEOTIDE SEQUENCE [LARGE SCALE GENOMIC DNA]</scope>
    <source>
        <strain evidence="2">cv. PW_Plant_1</strain>
    </source>
</reference>
<comment type="caution">
    <text evidence="1">The sequence shown here is derived from an EMBL/GenBank/DDBJ whole genome shotgun (WGS) entry which is preliminary data.</text>
</comment>
<sequence>MRLMRQKPRLDADYAPMLGNRMQRISYYWDDEDESHMKHDNIFSCVCFSGKKVSNRVTILVGEERQVFQVEQQILDHGLVQCLLEKTRSTSDEESDMDAYENSFNCTILKGRKSEASRTTARIYPNCDAILFDHILWLLYNDDPSIRYLNLDELMEFYC</sequence>
<gene>
    <name evidence="1" type="ORF">O6H91_14G030700</name>
</gene>
<dbReference type="Proteomes" id="UP001162992">
    <property type="component" value="Chromosome 14"/>
</dbReference>